<comment type="caution">
    <text evidence="2">The sequence shown here is derived from an EMBL/GenBank/DDBJ whole genome shotgun (WGS) entry which is preliminary data.</text>
</comment>
<protein>
    <submittedName>
        <fullName evidence="2">Uncharacterized protein</fullName>
    </submittedName>
</protein>
<gene>
    <name evidence="2" type="ORF">Afil01_28850</name>
</gene>
<dbReference type="AlphaFoldDB" id="A0A9W6SKT6"/>
<accession>A0A9W6SKT6</accession>
<reference evidence="2" key="1">
    <citation type="submission" date="2023-03" db="EMBL/GenBank/DDBJ databases">
        <title>Actinorhabdospora filicis NBRC 111898.</title>
        <authorList>
            <person name="Ichikawa N."/>
            <person name="Sato H."/>
            <person name="Tonouchi N."/>
        </authorList>
    </citation>
    <scope>NUCLEOTIDE SEQUENCE</scope>
    <source>
        <strain evidence="2">NBRC 111898</strain>
    </source>
</reference>
<evidence type="ECO:0000256" key="1">
    <source>
        <dbReference type="SAM" id="MobiDB-lite"/>
    </source>
</evidence>
<dbReference type="EMBL" id="BSTX01000002">
    <property type="protein sequence ID" value="GLZ78078.1"/>
    <property type="molecule type" value="Genomic_DNA"/>
</dbReference>
<feature type="compositionally biased region" description="Gly residues" evidence="1">
    <location>
        <begin position="24"/>
        <end position="41"/>
    </location>
</feature>
<sequence>MGPHRRAARERGRAGRPPASRWGDLGGAGAPSGGLGRSGHGTKGRLAACYAVPDSGHLDAYGSLAERVRKSADNEQLLGGRVPLREV</sequence>
<dbReference type="Proteomes" id="UP001165079">
    <property type="component" value="Unassembled WGS sequence"/>
</dbReference>
<organism evidence="2 3">
    <name type="scientific">Actinorhabdospora filicis</name>
    <dbReference type="NCBI Taxonomy" id="1785913"/>
    <lineage>
        <taxon>Bacteria</taxon>
        <taxon>Bacillati</taxon>
        <taxon>Actinomycetota</taxon>
        <taxon>Actinomycetes</taxon>
        <taxon>Micromonosporales</taxon>
        <taxon>Micromonosporaceae</taxon>
        <taxon>Actinorhabdospora</taxon>
    </lineage>
</organism>
<keyword evidence="3" id="KW-1185">Reference proteome</keyword>
<evidence type="ECO:0000313" key="3">
    <source>
        <dbReference type="Proteomes" id="UP001165079"/>
    </source>
</evidence>
<feature type="region of interest" description="Disordered" evidence="1">
    <location>
        <begin position="1"/>
        <end position="43"/>
    </location>
</feature>
<name>A0A9W6SKT6_9ACTN</name>
<proteinExistence type="predicted"/>
<evidence type="ECO:0000313" key="2">
    <source>
        <dbReference type="EMBL" id="GLZ78078.1"/>
    </source>
</evidence>